<organism evidence="2 3">
    <name type="scientific">Brassica cretica</name>
    <name type="common">Mustard</name>
    <dbReference type="NCBI Taxonomy" id="69181"/>
    <lineage>
        <taxon>Eukaryota</taxon>
        <taxon>Viridiplantae</taxon>
        <taxon>Streptophyta</taxon>
        <taxon>Embryophyta</taxon>
        <taxon>Tracheophyta</taxon>
        <taxon>Spermatophyta</taxon>
        <taxon>Magnoliopsida</taxon>
        <taxon>eudicotyledons</taxon>
        <taxon>Gunneridae</taxon>
        <taxon>Pentapetalae</taxon>
        <taxon>rosids</taxon>
        <taxon>malvids</taxon>
        <taxon>Brassicales</taxon>
        <taxon>Brassicaceae</taxon>
        <taxon>Brassiceae</taxon>
        <taxon>Brassica</taxon>
    </lineage>
</organism>
<evidence type="ECO:0000313" key="2">
    <source>
        <dbReference type="EMBL" id="KAF3523489.1"/>
    </source>
</evidence>
<proteinExistence type="predicted"/>
<name>A0A8S9PRL6_BRACR</name>
<gene>
    <name evidence="2" type="ORF">F2Q69_00048442</name>
</gene>
<comment type="caution">
    <text evidence="2">The sequence shown here is derived from an EMBL/GenBank/DDBJ whole genome shotgun (WGS) entry which is preliminary data.</text>
</comment>
<accession>A0A8S9PRL6</accession>
<reference evidence="2" key="1">
    <citation type="submission" date="2019-12" db="EMBL/GenBank/DDBJ databases">
        <title>Genome sequencing and annotation of Brassica cretica.</title>
        <authorList>
            <person name="Studholme D.J."/>
            <person name="Sarris P."/>
        </authorList>
    </citation>
    <scope>NUCLEOTIDE SEQUENCE</scope>
    <source>
        <strain evidence="2">PFS-109/04</strain>
        <tissue evidence="2">Leaf</tissue>
    </source>
</reference>
<feature type="region of interest" description="Disordered" evidence="1">
    <location>
        <begin position="58"/>
        <end position="79"/>
    </location>
</feature>
<sequence length="111" mass="12280">MGSRVQRIEIGISWQEGHQQRAPAPSPSPRCQGPTDVRRIPTVCLAFEPLPLLGKNTPISFPPASMQDPDPQVPDKGTFQVPLEGTLSLVPGTELPSKKWKTYDKETLPYF</sequence>
<evidence type="ECO:0000313" key="3">
    <source>
        <dbReference type="Proteomes" id="UP000712600"/>
    </source>
</evidence>
<dbReference type="AlphaFoldDB" id="A0A8S9PRL6"/>
<protein>
    <submittedName>
        <fullName evidence="2">Uncharacterized protein</fullName>
    </submittedName>
</protein>
<dbReference type="Proteomes" id="UP000712600">
    <property type="component" value="Unassembled WGS sequence"/>
</dbReference>
<dbReference type="EMBL" id="QGKX02001347">
    <property type="protein sequence ID" value="KAF3523489.1"/>
    <property type="molecule type" value="Genomic_DNA"/>
</dbReference>
<evidence type="ECO:0000256" key="1">
    <source>
        <dbReference type="SAM" id="MobiDB-lite"/>
    </source>
</evidence>
<feature type="region of interest" description="Disordered" evidence="1">
    <location>
        <begin position="1"/>
        <end position="35"/>
    </location>
</feature>